<sequence length="970" mass="110763">MLLWALPCGWAQNSLKVDSLQKALKKNISQKERVNTYNLIAYQYRSADSTLVAYYTNEAIQLAEKIPYPEGIADAYYHLGWISMQKGHYEAAAQLYKQGLKIARTNNYYKGIGDAYNGLGGVYFYQGNYAQTLQWFQKSLDAKTKVGDKKGMAATYNNMGEIYRRKGKYPKALEFLGKSYEMNSQIGEKRGMALALNNTGEVHQQQGNYPTALEFFQRSLRISLQTENQRIMALNYNNIGLIYRSRGNDSKALEFFEKALRINTHTGDKRAIAGNYNNKGLIFQYEGKYDKALHFFEKALKVNRQIGHQSGVANGFLYLGRLALKQQQPEKAQKYFEKALALQQQIGQQGRSAEVWIDLGVGHYIAQEYAQAEACLTKGVALATQLGNPRIVKDGAEYLAKTYEATQKPWLAYKNLVLFKKMTDSLFNSDNIKKMAQLEYKHTLEKRADSLQMAQAQKQKLAQAAQEKTQMFYNFTFGGLLATLIIGFLVFYYNKQRSNNQKLSEANQAVKQQQEELQTQHNYLEQAYQSIQLLTDIGQEITASLDLDEVLTAIYRHINELMDVTNFGIGLYEPHNDRIIFKLTIVHGKRNQRYPVNTTNKNQLVVWCVENSQPIKMGNVLQEYQKYIADIDTEKDRLQNYLMVELPQSVMYIPLIIQQKTIGVIAVHSYNKNAYSDYHLDLLKNLSLYVAIAVDNAQVYQQLDRKNHDIMESIRYAQRIQQATLPLDSVMQKYLPEHFVLFRPCNVVSGDFYWCEKDRNRVFLVAADCTGHGVPGAFMTMLGVQALSHIIVQSKIHTPDLILFCLDGILRQILKSENTMLREGMDMSLCVIDQEKQILYFAGAKNPLIVVQNGEINEIKGDVYSINGHRQDNDGIEFTTHAIDISVPTTFYMYSDGFQSQFGGEEGKKFMKKRFRELLLETSAYAMPEQKRVLNRALNEWMQVSAPGGPGNHEQIDDILVIGVRADVEA</sequence>
<keyword evidence="1" id="KW-0677">Repeat</keyword>
<feature type="coiled-coil region" evidence="4">
    <location>
        <begin position="451"/>
        <end position="527"/>
    </location>
</feature>
<accession>A1ZSC6</accession>
<evidence type="ECO:0000259" key="6">
    <source>
        <dbReference type="SMART" id="SM00065"/>
    </source>
</evidence>
<comment type="caution">
    <text evidence="7">The sequence shown here is derived from an EMBL/GenBank/DDBJ whole genome shotgun (WGS) entry which is preliminary data.</text>
</comment>
<dbReference type="SUPFAM" id="SSF55781">
    <property type="entry name" value="GAF domain-like"/>
    <property type="match status" value="1"/>
</dbReference>
<dbReference type="InterPro" id="IPR003018">
    <property type="entry name" value="GAF"/>
</dbReference>
<dbReference type="eggNOG" id="COG0457">
    <property type="taxonomic scope" value="Bacteria"/>
</dbReference>
<feature type="repeat" description="TPR" evidence="3">
    <location>
        <begin position="313"/>
        <end position="346"/>
    </location>
</feature>
<feature type="repeat" description="TPR" evidence="3">
    <location>
        <begin position="73"/>
        <end position="106"/>
    </location>
</feature>
<evidence type="ECO:0000256" key="4">
    <source>
        <dbReference type="SAM" id="Coils"/>
    </source>
</evidence>
<evidence type="ECO:0000256" key="2">
    <source>
        <dbReference type="ARBA" id="ARBA00022803"/>
    </source>
</evidence>
<dbReference type="Gene3D" id="3.60.40.10">
    <property type="entry name" value="PPM-type phosphatase domain"/>
    <property type="match status" value="1"/>
</dbReference>
<organism evidence="7 8">
    <name type="scientific">Microscilla marina ATCC 23134</name>
    <dbReference type="NCBI Taxonomy" id="313606"/>
    <lineage>
        <taxon>Bacteria</taxon>
        <taxon>Pseudomonadati</taxon>
        <taxon>Bacteroidota</taxon>
        <taxon>Cytophagia</taxon>
        <taxon>Cytophagales</taxon>
        <taxon>Microscillaceae</taxon>
        <taxon>Microscilla</taxon>
    </lineage>
</organism>
<dbReference type="Pfam" id="PF13185">
    <property type="entry name" value="GAF_2"/>
    <property type="match status" value="1"/>
</dbReference>
<feature type="domain" description="GAF" evidence="6">
    <location>
        <begin position="546"/>
        <end position="704"/>
    </location>
</feature>
<name>A1ZSC6_MICM2</name>
<reference evidence="7 8" key="1">
    <citation type="submission" date="2007-01" db="EMBL/GenBank/DDBJ databases">
        <authorList>
            <person name="Haygood M."/>
            <person name="Podell S."/>
            <person name="Anderson C."/>
            <person name="Hopkinson B."/>
            <person name="Roe K."/>
            <person name="Barbeau K."/>
            <person name="Gaasterland T."/>
            <person name="Ferriera S."/>
            <person name="Johnson J."/>
            <person name="Kravitz S."/>
            <person name="Beeson K."/>
            <person name="Sutton G."/>
            <person name="Rogers Y.-H."/>
            <person name="Friedman R."/>
            <person name="Frazier M."/>
            <person name="Venter J.C."/>
        </authorList>
    </citation>
    <scope>NUCLEOTIDE SEQUENCE [LARGE SCALE GENOMIC DNA]</scope>
    <source>
        <strain evidence="7 8">ATCC 23134</strain>
    </source>
</reference>
<dbReference type="SMART" id="SM00671">
    <property type="entry name" value="SEL1"/>
    <property type="match status" value="6"/>
</dbReference>
<keyword evidence="5" id="KW-1133">Transmembrane helix</keyword>
<keyword evidence="2 3" id="KW-0802">TPR repeat</keyword>
<keyword evidence="7" id="KW-0808">Transferase</keyword>
<feature type="repeat" description="TPR" evidence="3">
    <location>
        <begin position="113"/>
        <end position="146"/>
    </location>
</feature>
<dbReference type="SMART" id="SM00028">
    <property type="entry name" value="TPR"/>
    <property type="match status" value="8"/>
</dbReference>
<keyword evidence="5" id="KW-0472">Membrane</keyword>
<feature type="transmembrane region" description="Helical" evidence="5">
    <location>
        <begin position="471"/>
        <end position="493"/>
    </location>
</feature>
<dbReference type="InterPro" id="IPR029016">
    <property type="entry name" value="GAF-like_dom_sf"/>
</dbReference>
<gene>
    <name evidence="7" type="ORF">M23134_02925</name>
</gene>
<proteinExistence type="predicted"/>
<dbReference type="eggNOG" id="COG2203">
    <property type="taxonomic scope" value="Bacteria"/>
</dbReference>
<dbReference type="InterPro" id="IPR011990">
    <property type="entry name" value="TPR-like_helical_dom_sf"/>
</dbReference>
<dbReference type="EMBL" id="AAWS01000031">
    <property type="protein sequence ID" value="EAY26674.1"/>
    <property type="molecule type" value="Genomic_DNA"/>
</dbReference>
<dbReference type="eggNOG" id="COG2208">
    <property type="taxonomic scope" value="Bacteria"/>
</dbReference>
<dbReference type="Gene3D" id="1.25.40.10">
    <property type="entry name" value="Tetratricopeptide repeat domain"/>
    <property type="match status" value="3"/>
</dbReference>
<dbReference type="PANTHER" id="PTHR10098:SF108">
    <property type="entry name" value="TETRATRICOPEPTIDE REPEAT PROTEIN 28"/>
    <property type="match status" value="1"/>
</dbReference>
<keyword evidence="4" id="KW-0175">Coiled coil</keyword>
<dbReference type="PROSITE" id="PS50005">
    <property type="entry name" value="TPR"/>
    <property type="match status" value="7"/>
</dbReference>
<dbReference type="GO" id="GO:0004674">
    <property type="term" value="F:protein serine/threonine kinase activity"/>
    <property type="evidence" value="ECO:0007669"/>
    <property type="project" value="UniProtKB-KW"/>
</dbReference>
<evidence type="ECO:0000256" key="5">
    <source>
        <dbReference type="SAM" id="Phobius"/>
    </source>
</evidence>
<keyword evidence="7" id="KW-0723">Serine/threonine-protein kinase</keyword>
<dbReference type="InterPro" id="IPR013105">
    <property type="entry name" value="TPR_2"/>
</dbReference>
<dbReference type="Pfam" id="PF07228">
    <property type="entry name" value="SpoIIE"/>
    <property type="match status" value="1"/>
</dbReference>
<dbReference type="PANTHER" id="PTHR10098">
    <property type="entry name" value="RAPSYN-RELATED"/>
    <property type="match status" value="1"/>
</dbReference>
<dbReference type="Pfam" id="PF13424">
    <property type="entry name" value="TPR_12"/>
    <property type="match status" value="3"/>
</dbReference>
<dbReference type="SUPFAM" id="SSF48452">
    <property type="entry name" value="TPR-like"/>
    <property type="match status" value="2"/>
</dbReference>
<feature type="repeat" description="TPR" evidence="3">
    <location>
        <begin position="193"/>
        <end position="226"/>
    </location>
</feature>
<evidence type="ECO:0000313" key="7">
    <source>
        <dbReference type="EMBL" id="EAY26674.1"/>
    </source>
</evidence>
<protein>
    <submittedName>
        <fullName evidence="7">Serine/threonine protein kinases, putative</fullName>
    </submittedName>
</protein>
<evidence type="ECO:0000256" key="1">
    <source>
        <dbReference type="ARBA" id="ARBA00022737"/>
    </source>
</evidence>
<dbReference type="PROSITE" id="PS50293">
    <property type="entry name" value="TPR_REGION"/>
    <property type="match status" value="2"/>
</dbReference>
<dbReference type="InterPro" id="IPR006597">
    <property type="entry name" value="Sel1-like"/>
</dbReference>
<feature type="repeat" description="TPR" evidence="3">
    <location>
        <begin position="233"/>
        <end position="266"/>
    </location>
</feature>
<keyword evidence="5" id="KW-0812">Transmembrane</keyword>
<dbReference type="Gene3D" id="3.30.450.40">
    <property type="match status" value="1"/>
</dbReference>
<evidence type="ECO:0000313" key="8">
    <source>
        <dbReference type="Proteomes" id="UP000004095"/>
    </source>
</evidence>
<feature type="repeat" description="TPR" evidence="3">
    <location>
        <begin position="273"/>
        <end position="306"/>
    </location>
</feature>
<dbReference type="InterPro" id="IPR036457">
    <property type="entry name" value="PPM-type-like_dom_sf"/>
</dbReference>
<dbReference type="Proteomes" id="UP000004095">
    <property type="component" value="Unassembled WGS sequence"/>
</dbReference>
<keyword evidence="8" id="KW-1185">Reference proteome</keyword>
<feature type="repeat" description="TPR" evidence="3">
    <location>
        <begin position="153"/>
        <end position="186"/>
    </location>
</feature>
<dbReference type="Pfam" id="PF07719">
    <property type="entry name" value="TPR_2"/>
    <property type="match status" value="1"/>
</dbReference>
<dbReference type="InterPro" id="IPR019734">
    <property type="entry name" value="TPR_rpt"/>
</dbReference>
<dbReference type="SMART" id="SM00065">
    <property type="entry name" value="GAF"/>
    <property type="match status" value="1"/>
</dbReference>
<dbReference type="AlphaFoldDB" id="A1ZSC6"/>
<keyword evidence="7" id="KW-0418">Kinase</keyword>
<evidence type="ECO:0000256" key="3">
    <source>
        <dbReference type="PROSITE-ProRule" id="PRU00339"/>
    </source>
</evidence>
<dbReference type="InterPro" id="IPR001932">
    <property type="entry name" value="PPM-type_phosphatase-like_dom"/>
</dbReference>